<dbReference type="InParanoid" id="A0A803JZT8"/>
<dbReference type="InterPro" id="IPR019011">
    <property type="entry name" value="Cryptic/Cripto_CFC-dom"/>
</dbReference>
<dbReference type="Gene3D" id="2.10.25.10">
    <property type="entry name" value="Laminin"/>
    <property type="match status" value="1"/>
</dbReference>
<dbReference type="AlphaFoldDB" id="A0A803JZT8"/>
<evidence type="ECO:0000256" key="4">
    <source>
        <dbReference type="ARBA" id="ARBA00023180"/>
    </source>
</evidence>
<dbReference type="PROSITE" id="PS50026">
    <property type="entry name" value="EGF_3"/>
    <property type="match status" value="1"/>
</dbReference>
<dbReference type="InterPro" id="IPR000742">
    <property type="entry name" value="EGF"/>
</dbReference>
<evidence type="ECO:0000256" key="2">
    <source>
        <dbReference type="ARBA" id="ARBA00022536"/>
    </source>
</evidence>
<gene>
    <name evidence="7" type="primary">tdgf1.1</name>
</gene>
<dbReference type="GO" id="GO:0007165">
    <property type="term" value="P:signal transduction"/>
    <property type="evidence" value="ECO:0007669"/>
    <property type="project" value="UniProtKB-ARBA"/>
</dbReference>
<evidence type="ECO:0000313" key="7">
    <source>
        <dbReference type="Ensembl" id="ENSXETP00000113551"/>
    </source>
</evidence>
<evidence type="ECO:0000256" key="3">
    <source>
        <dbReference type="ARBA" id="ARBA00023157"/>
    </source>
</evidence>
<dbReference type="CDD" id="cd00054">
    <property type="entry name" value="EGF_CA"/>
    <property type="match status" value="1"/>
</dbReference>
<name>A0A803JZT8_XENTR</name>
<keyword evidence="2 5" id="KW-0245">EGF-like domain</keyword>
<keyword evidence="4" id="KW-0325">Glycoprotein</keyword>
<feature type="disulfide bond" evidence="5">
    <location>
        <begin position="97"/>
        <end position="106"/>
    </location>
</feature>
<proteinExistence type="inferred from homology"/>
<evidence type="ECO:0000259" key="6">
    <source>
        <dbReference type="PROSITE" id="PS50026"/>
    </source>
</evidence>
<comment type="similarity">
    <text evidence="1">Belongs to the EGF-CFC (Cripto-1/FRL1/Cryptic) family.</text>
</comment>
<comment type="caution">
    <text evidence="5">Lacks conserved residue(s) required for the propagation of feature annotation.</text>
</comment>
<evidence type="ECO:0000256" key="1">
    <source>
        <dbReference type="ARBA" id="ARBA00007384"/>
    </source>
</evidence>
<feature type="domain" description="EGF-like" evidence="6">
    <location>
        <begin position="78"/>
        <end position="107"/>
    </location>
</feature>
<dbReference type="Ensembl" id="ENSXETT00000119148">
    <property type="protein sequence ID" value="ENSXETP00000113551"/>
    <property type="gene ID" value="ENSXETG00000047611"/>
</dbReference>
<reference evidence="7" key="2">
    <citation type="submission" date="2021-03" db="UniProtKB">
        <authorList>
            <consortium name="Ensembl"/>
        </authorList>
    </citation>
    <scope>IDENTIFICATION</scope>
</reference>
<evidence type="ECO:0000256" key="5">
    <source>
        <dbReference type="PROSITE-ProRule" id="PRU00076"/>
    </source>
</evidence>
<sequence>MISEGVHSPSQNGGSRLFYLTVQLSAVIRLGTPMQNETMINTGSELSENTYIQKLLQHVDHNEKETIPFIGLTKNNALDKHCCKNGGTCVLGSFCACPKHFTGRYCELHVHNRKCGIIAHGHWIQKTCALCRCMYGTMHCFASGDCDAKDYVKDTHIFLSRSPSVSYCLTSWFLVIAASNTLLH</sequence>
<reference evidence="7" key="1">
    <citation type="journal article" date="2010" name="Science">
        <title>The genome of the Western clawed frog Xenopus tropicalis.</title>
        <authorList>
            <person name="Hellsten U."/>
            <person name="Harland R.M."/>
            <person name="Gilchrist M.J."/>
            <person name="Hendrix D."/>
            <person name="Jurka J."/>
            <person name="Kapitonov V."/>
            <person name="Ovcharenko I."/>
            <person name="Putnam N.H."/>
            <person name="Shu S."/>
            <person name="Taher L."/>
            <person name="Blitz I.L."/>
            <person name="Blumberg B."/>
            <person name="Dichmann D.S."/>
            <person name="Dubchak I."/>
            <person name="Amaya E."/>
            <person name="Detter J.C."/>
            <person name="Fletcher R."/>
            <person name="Gerhard D.S."/>
            <person name="Goodstein D."/>
            <person name="Graves T."/>
            <person name="Grigoriev I.V."/>
            <person name="Grimwood J."/>
            <person name="Kawashima T."/>
            <person name="Lindquist E."/>
            <person name="Lucas S.M."/>
            <person name="Mead P.E."/>
            <person name="Mitros T."/>
            <person name="Ogino H."/>
            <person name="Ohta Y."/>
            <person name="Poliakov A.V."/>
            <person name="Pollet N."/>
            <person name="Robert J."/>
            <person name="Salamov A."/>
            <person name="Sater A.K."/>
            <person name="Schmutz J."/>
            <person name="Terry A."/>
            <person name="Vize P.D."/>
            <person name="Warren W.C."/>
            <person name="Wells D."/>
            <person name="Wills A."/>
            <person name="Wilson R.K."/>
            <person name="Zimmerman L.B."/>
            <person name="Zorn A.M."/>
            <person name="Grainger R."/>
            <person name="Grammer T."/>
            <person name="Khokha M.K."/>
            <person name="Richardson P.M."/>
            <person name="Rokhsar D.S."/>
        </authorList>
    </citation>
    <scope>NUCLEOTIDE SEQUENCE [LARGE SCALE GENOMIC DNA]</scope>
    <source>
        <strain evidence="7">Nigerian</strain>
    </source>
</reference>
<organism evidence="7">
    <name type="scientific">Xenopus tropicalis</name>
    <name type="common">Western clawed frog</name>
    <name type="synonym">Silurana tropicalis</name>
    <dbReference type="NCBI Taxonomy" id="8364"/>
    <lineage>
        <taxon>Eukaryota</taxon>
        <taxon>Metazoa</taxon>
        <taxon>Chordata</taxon>
        <taxon>Craniata</taxon>
        <taxon>Vertebrata</taxon>
        <taxon>Euteleostomi</taxon>
        <taxon>Amphibia</taxon>
        <taxon>Batrachia</taxon>
        <taxon>Anura</taxon>
        <taxon>Pipoidea</taxon>
        <taxon>Pipidae</taxon>
        <taxon>Xenopodinae</taxon>
        <taxon>Xenopus</taxon>
        <taxon>Silurana</taxon>
    </lineage>
</organism>
<keyword evidence="3 5" id="KW-1015">Disulfide bond</keyword>
<dbReference type="SUPFAM" id="SSF57196">
    <property type="entry name" value="EGF/Laminin"/>
    <property type="match status" value="2"/>
</dbReference>
<dbReference type="PROSITE" id="PS00022">
    <property type="entry name" value="EGF_1"/>
    <property type="match status" value="1"/>
</dbReference>
<protein>
    <submittedName>
        <fullName evidence="7">Teratocarcinoma-derived growth factor 1, member 1</fullName>
    </submittedName>
</protein>
<dbReference type="GeneTree" id="ENSGT00940000166301"/>
<dbReference type="FunCoup" id="A0A803JZT8">
    <property type="interactions" value="116"/>
</dbReference>
<dbReference type="FunFam" id="2.10.25.10:FF:000421">
    <property type="entry name" value="Teratocarcinoma-derived growth factor"/>
    <property type="match status" value="1"/>
</dbReference>
<accession>A0A803JZT8</accession>
<dbReference type="Pfam" id="PF09443">
    <property type="entry name" value="CFC"/>
    <property type="match status" value="1"/>
</dbReference>